<evidence type="ECO:0000259" key="8">
    <source>
        <dbReference type="Pfam" id="PF02729"/>
    </source>
</evidence>
<dbReference type="InterPro" id="IPR006131">
    <property type="entry name" value="Asp_carbamoyltransf_Asp/Orn-bd"/>
</dbReference>
<feature type="domain" description="Aspartate/ornithine carbamoyltransferase carbamoyl-P binding" evidence="8">
    <location>
        <begin position="5"/>
        <end position="144"/>
    </location>
</feature>
<comment type="subcellular location">
    <subcellularLocation>
        <location evidence="6">Cytoplasm</location>
    </subcellularLocation>
</comment>
<dbReference type="GO" id="GO:0016597">
    <property type="term" value="F:amino acid binding"/>
    <property type="evidence" value="ECO:0007669"/>
    <property type="project" value="InterPro"/>
</dbReference>
<evidence type="ECO:0000256" key="5">
    <source>
        <dbReference type="ARBA" id="ARBA00048772"/>
    </source>
</evidence>
<keyword evidence="4 6" id="KW-0808">Transferase</keyword>
<comment type="catalytic activity">
    <reaction evidence="5 6">
        <text>carbamoyl phosphate + L-ornithine = L-citrulline + phosphate + H(+)</text>
        <dbReference type="Rhea" id="RHEA:19513"/>
        <dbReference type="ChEBI" id="CHEBI:15378"/>
        <dbReference type="ChEBI" id="CHEBI:43474"/>
        <dbReference type="ChEBI" id="CHEBI:46911"/>
        <dbReference type="ChEBI" id="CHEBI:57743"/>
        <dbReference type="ChEBI" id="CHEBI:58228"/>
        <dbReference type="EC" id="2.1.3.3"/>
    </reaction>
</comment>
<evidence type="ECO:0000256" key="1">
    <source>
        <dbReference type="ARBA" id="ARBA00004975"/>
    </source>
</evidence>
<evidence type="ECO:0000256" key="4">
    <source>
        <dbReference type="ARBA" id="ARBA00022679"/>
    </source>
</evidence>
<protein>
    <recommendedName>
        <fullName evidence="3 6">Ornithine carbamoyltransferase</fullName>
        <shortName evidence="6">OTCase</shortName>
        <ecNumber evidence="3 6">2.1.3.3</ecNumber>
    </recommendedName>
</protein>
<dbReference type="Pfam" id="PF00185">
    <property type="entry name" value="OTCace"/>
    <property type="match status" value="1"/>
</dbReference>
<dbReference type="PRINTS" id="PR00100">
    <property type="entry name" value="AOTCASE"/>
</dbReference>
<feature type="binding site" evidence="6">
    <location>
        <begin position="222"/>
        <end position="223"/>
    </location>
    <ligand>
        <name>L-ornithine</name>
        <dbReference type="ChEBI" id="CHEBI:46911"/>
    </ligand>
</feature>
<comment type="caution">
    <text evidence="9">The sequence shown here is derived from an EMBL/GenBank/DDBJ whole genome shotgun (WGS) entry which is preliminary data.</text>
</comment>
<dbReference type="InterPro" id="IPR006130">
    <property type="entry name" value="Asp/Orn_carbamoylTrfase"/>
</dbReference>
<dbReference type="NCBIfam" id="NF001986">
    <property type="entry name" value="PRK00779.1"/>
    <property type="match status" value="1"/>
</dbReference>
<dbReference type="AlphaFoldDB" id="A0A1F8BJR4"/>
<evidence type="ECO:0000259" key="7">
    <source>
        <dbReference type="Pfam" id="PF00185"/>
    </source>
</evidence>
<comment type="similarity">
    <text evidence="2 6">Belongs to the aspartate/ornithine carbamoyltransferase superfamily. OTCase family.</text>
</comment>
<sequence>MKKLRHFLSVTDLSEDEIWKILQLTKKLKSSPLSKYDKLLCSKTLVMIFEKPSLRTRLSFEIGMTQLGGHAIYLAPSDISMGKRESVADVAKVTSRMSDVIMARTFEHSTIEELAYNSSVPVINGLSNLEHPCQILADLMTIYEVKKKLKNLKIAYVGDCENNVTHSLALAGKALGYEFTAAGPKGYWMDKGIIKRSKAKQLVKPEDAVRRADVVITDTWVSMGDEKEKKERVTRLSSYQVNKKLMDLAKKDAIFMHCLPAYRGFEVASEVIDGPRSVVFQEAENRLHAQKSLILFFLGKL</sequence>
<evidence type="ECO:0000256" key="3">
    <source>
        <dbReference type="ARBA" id="ARBA00013007"/>
    </source>
</evidence>
<dbReference type="FunFam" id="3.40.50.1370:FF:000008">
    <property type="entry name" value="Ornithine carbamoyltransferase"/>
    <property type="match status" value="1"/>
</dbReference>
<reference evidence="9 10" key="1">
    <citation type="journal article" date="2016" name="Nat. Commun.">
        <title>Thousands of microbial genomes shed light on interconnected biogeochemical processes in an aquifer system.</title>
        <authorList>
            <person name="Anantharaman K."/>
            <person name="Brown C.T."/>
            <person name="Hug L.A."/>
            <person name="Sharon I."/>
            <person name="Castelle C.J."/>
            <person name="Probst A.J."/>
            <person name="Thomas B.C."/>
            <person name="Singh A."/>
            <person name="Wilkins M.J."/>
            <person name="Karaoz U."/>
            <person name="Brodie E.L."/>
            <person name="Williams K.H."/>
            <person name="Hubbard S.S."/>
            <person name="Banfield J.F."/>
        </authorList>
    </citation>
    <scope>NUCLEOTIDE SEQUENCE [LARGE SCALE GENOMIC DNA]</scope>
</reference>
<feature type="binding site" evidence="6">
    <location>
        <begin position="131"/>
        <end position="134"/>
    </location>
    <ligand>
        <name>carbamoyl phosphate</name>
        <dbReference type="ChEBI" id="CHEBI:58228"/>
    </ligand>
</feature>
<gene>
    <name evidence="9" type="ORF">A2961_00265</name>
</gene>
<dbReference type="STRING" id="1802519.A2961_00265"/>
<dbReference type="GO" id="GO:0042450">
    <property type="term" value="P:L-arginine biosynthetic process via ornithine"/>
    <property type="evidence" value="ECO:0007669"/>
    <property type="project" value="UniProtKB-UniRule"/>
</dbReference>
<name>A0A1F8BJR4_9BACT</name>
<dbReference type="PRINTS" id="PR00102">
    <property type="entry name" value="OTCASE"/>
</dbReference>
<organism evidence="9 10">
    <name type="scientific">Candidatus Woesebacteria bacterium RIFCSPLOWO2_01_FULL_39_21</name>
    <dbReference type="NCBI Taxonomy" id="1802519"/>
    <lineage>
        <taxon>Bacteria</taxon>
        <taxon>Candidatus Woeseibacteriota</taxon>
    </lineage>
</organism>
<feature type="binding site" evidence="6">
    <location>
        <position position="104"/>
    </location>
    <ligand>
        <name>carbamoyl phosphate</name>
        <dbReference type="ChEBI" id="CHEBI:58228"/>
    </ligand>
</feature>
<proteinExistence type="inferred from homology"/>
<feature type="binding site" evidence="6">
    <location>
        <position position="286"/>
    </location>
    <ligand>
        <name>carbamoyl phosphate</name>
        <dbReference type="ChEBI" id="CHEBI:58228"/>
    </ligand>
</feature>
<dbReference type="EC" id="2.1.3.3" evidence="3 6"/>
<dbReference type="PANTHER" id="PTHR45753:SF3">
    <property type="entry name" value="ORNITHINE TRANSCARBAMYLASE, MITOCHONDRIAL"/>
    <property type="match status" value="1"/>
</dbReference>
<dbReference type="SUPFAM" id="SSF53671">
    <property type="entry name" value="Aspartate/ornithine carbamoyltransferase"/>
    <property type="match status" value="1"/>
</dbReference>
<keyword evidence="6" id="KW-0963">Cytoplasm</keyword>
<accession>A0A1F8BJR4</accession>
<comment type="pathway">
    <text evidence="1">Amino-acid biosynthesis; L-arginine biosynthesis; L-arginine from L-ornithine and carbamoyl phosphate: step 1/3.</text>
</comment>
<feature type="binding site" evidence="6">
    <location>
        <position position="218"/>
    </location>
    <ligand>
        <name>L-ornithine</name>
        <dbReference type="ChEBI" id="CHEBI:46911"/>
    </ligand>
</feature>
<dbReference type="GO" id="GO:0004585">
    <property type="term" value="F:ornithine carbamoyltransferase activity"/>
    <property type="evidence" value="ECO:0007669"/>
    <property type="project" value="UniProtKB-UniRule"/>
</dbReference>
<feature type="domain" description="Aspartate/ornithine carbamoyltransferase Asp/Orn-binding" evidence="7">
    <location>
        <begin position="150"/>
        <end position="296"/>
    </location>
</feature>
<evidence type="ECO:0000256" key="2">
    <source>
        <dbReference type="ARBA" id="ARBA00007805"/>
    </source>
</evidence>
<evidence type="ECO:0000313" key="10">
    <source>
        <dbReference type="Proteomes" id="UP000177082"/>
    </source>
</evidence>
<dbReference type="InterPro" id="IPR024904">
    <property type="entry name" value="OTCase_ArgI"/>
</dbReference>
<comment type="caution">
    <text evidence="6">Lacks conserved residue(s) required for the propagation of feature annotation.</text>
</comment>
<dbReference type="InterPro" id="IPR036901">
    <property type="entry name" value="Asp/Orn_carbamoylTrfase_sf"/>
</dbReference>
<dbReference type="NCBIfam" id="TIGR00658">
    <property type="entry name" value="orni_carb_tr"/>
    <property type="match status" value="1"/>
</dbReference>
<dbReference type="GO" id="GO:0019240">
    <property type="term" value="P:citrulline biosynthetic process"/>
    <property type="evidence" value="ECO:0007669"/>
    <property type="project" value="TreeGrafter"/>
</dbReference>
<feature type="binding site" evidence="6">
    <location>
        <position position="163"/>
    </location>
    <ligand>
        <name>L-ornithine</name>
        <dbReference type="ChEBI" id="CHEBI:46911"/>
    </ligand>
</feature>
<evidence type="ECO:0000256" key="6">
    <source>
        <dbReference type="HAMAP-Rule" id="MF_01109"/>
    </source>
</evidence>
<evidence type="ECO:0000313" key="9">
    <source>
        <dbReference type="EMBL" id="OGM64311.1"/>
    </source>
</evidence>
<dbReference type="Proteomes" id="UP000177082">
    <property type="component" value="Unassembled WGS sequence"/>
</dbReference>
<dbReference type="InterPro" id="IPR006132">
    <property type="entry name" value="Asp/Orn_carbamoyltranf_P-bd"/>
</dbReference>
<dbReference type="InterPro" id="IPR002292">
    <property type="entry name" value="Orn/put_carbamltrans"/>
</dbReference>
<dbReference type="Gene3D" id="3.40.50.1370">
    <property type="entry name" value="Aspartate/ornithine carbamoyltransferase"/>
    <property type="match status" value="2"/>
</dbReference>
<dbReference type="EMBL" id="MGHF01000007">
    <property type="protein sequence ID" value="OGM64311.1"/>
    <property type="molecule type" value="Genomic_DNA"/>
</dbReference>
<feature type="binding site" evidence="6">
    <location>
        <begin position="258"/>
        <end position="259"/>
    </location>
    <ligand>
        <name>carbamoyl phosphate</name>
        <dbReference type="ChEBI" id="CHEBI:58228"/>
    </ligand>
</feature>
<dbReference type="Pfam" id="PF02729">
    <property type="entry name" value="OTCace_N"/>
    <property type="match status" value="1"/>
</dbReference>
<dbReference type="PANTHER" id="PTHR45753">
    <property type="entry name" value="ORNITHINE CARBAMOYLTRANSFERASE, MITOCHONDRIAL"/>
    <property type="match status" value="1"/>
</dbReference>
<dbReference type="HAMAP" id="MF_01109">
    <property type="entry name" value="OTCase"/>
    <property type="match status" value="1"/>
</dbReference>
<dbReference type="GO" id="GO:0005737">
    <property type="term" value="C:cytoplasm"/>
    <property type="evidence" value="ECO:0007669"/>
    <property type="project" value="UniProtKB-SubCell"/>
</dbReference>